<dbReference type="EMBL" id="KZ613496">
    <property type="protein sequence ID" value="PMD18143.1"/>
    <property type="molecule type" value="Genomic_DNA"/>
</dbReference>
<evidence type="ECO:0000256" key="1">
    <source>
        <dbReference type="SAM" id="MobiDB-lite"/>
    </source>
</evidence>
<name>A0A2J6PVT5_9HELO</name>
<keyword evidence="3" id="KW-1185">Reference proteome</keyword>
<dbReference type="OrthoDB" id="3563096at2759"/>
<feature type="compositionally biased region" description="Basic residues" evidence="1">
    <location>
        <begin position="1"/>
        <end position="12"/>
    </location>
</feature>
<evidence type="ECO:0000313" key="2">
    <source>
        <dbReference type="EMBL" id="PMD18143.1"/>
    </source>
</evidence>
<feature type="compositionally biased region" description="Low complexity" evidence="1">
    <location>
        <begin position="37"/>
        <end position="51"/>
    </location>
</feature>
<dbReference type="Proteomes" id="UP000235672">
    <property type="component" value="Unassembled WGS sequence"/>
</dbReference>
<proteinExistence type="predicted"/>
<sequence>MTSKPKQKRPIARKPLPANASPQAHSLIDPPKSTPKASLQQPSPPAQHSAQQYLYQRPDTQAQLSQSYFIMDADKGIPYYPDAQTSPLARPISPPAALSPSYEFLGVPIVTSYNPMERAKEVIVQRYSQEFQGMSSIGEGMIMRLVDMDLEREGRGLEALVWRNASHEELARFSERLMRGLE</sequence>
<reference evidence="2 3" key="1">
    <citation type="submission" date="2016-05" db="EMBL/GenBank/DDBJ databases">
        <title>A degradative enzymes factory behind the ericoid mycorrhizal symbiosis.</title>
        <authorList>
            <consortium name="DOE Joint Genome Institute"/>
            <person name="Martino E."/>
            <person name="Morin E."/>
            <person name="Grelet G."/>
            <person name="Kuo A."/>
            <person name="Kohler A."/>
            <person name="Daghino S."/>
            <person name="Barry K."/>
            <person name="Choi C."/>
            <person name="Cichocki N."/>
            <person name="Clum A."/>
            <person name="Copeland A."/>
            <person name="Hainaut M."/>
            <person name="Haridas S."/>
            <person name="Labutti K."/>
            <person name="Lindquist E."/>
            <person name="Lipzen A."/>
            <person name="Khouja H.-R."/>
            <person name="Murat C."/>
            <person name="Ohm R."/>
            <person name="Olson A."/>
            <person name="Spatafora J."/>
            <person name="Veneault-Fourrey C."/>
            <person name="Henrissat B."/>
            <person name="Grigoriev I."/>
            <person name="Martin F."/>
            <person name="Perotto S."/>
        </authorList>
    </citation>
    <scope>NUCLEOTIDE SEQUENCE [LARGE SCALE GENOMIC DNA]</scope>
    <source>
        <strain evidence="2 3">UAMH 7357</strain>
    </source>
</reference>
<organism evidence="2 3">
    <name type="scientific">Hyaloscypha hepaticicola</name>
    <dbReference type="NCBI Taxonomy" id="2082293"/>
    <lineage>
        <taxon>Eukaryota</taxon>
        <taxon>Fungi</taxon>
        <taxon>Dikarya</taxon>
        <taxon>Ascomycota</taxon>
        <taxon>Pezizomycotina</taxon>
        <taxon>Leotiomycetes</taxon>
        <taxon>Helotiales</taxon>
        <taxon>Hyaloscyphaceae</taxon>
        <taxon>Hyaloscypha</taxon>
    </lineage>
</organism>
<accession>A0A2J6PVT5</accession>
<gene>
    <name evidence="2" type="ORF">NA56DRAFT_707187</name>
</gene>
<evidence type="ECO:0000313" key="3">
    <source>
        <dbReference type="Proteomes" id="UP000235672"/>
    </source>
</evidence>
<protein>
    <submittedName>
        <fullName evidence="2">Uncharacterized protein</fullName>
    </submittedName>
</protein>
<feature type="region of interest" description="Disordered" evidence="1">
    <location>
        <begin position="1"/>
        <end position="51"/>
    </location>
</feature>
<dbReference type="AlphaFoldDB" id="A0A2J6PVT5"/>